<evidence type="ECO:0000313" key="2">
    <source>
        <dbReference type="EMBL" id="NGN68438.1"/>
    </source>
</evidence>
<evidence type="ECO:0000313" key="3">
    <source>
        <dbReference type="Proteomes" id="UP000481583"/>
    </source>
</evidence>
<comment type="caution">
    <text evidence="2">The sequence shown here is derived from an EMBL/GenBank/DDBJ whole genome shotgun (WGS) entry which is preliminary data.</text>
</comment>
<feature type="compositionally biased region" description="Basic and acidic residues" evidence="1">
    <location>
        <begin position="138"/>
        <end position="147"/>
    </location>
</feature>
<name>A0A6G4UAM7_9ACTN</name>
<sequence length="147" mass="15552">MAHTDNPHQQRGPTAHLPAPRQDQGAVEQVQNGQPPAFARDLVRSLDVATAGVRALADRGQASDVSVSALTALECNGATPADALQAAADVVRQSPALEPHGIALAKIPGRVEGMWEYVVTMTVSTRDPQTGEYGGASHHADRPREHR</sequence>
<dbReference type="EMBL" id="JAAKZV010000205">
    <property type="protein sequence ID" value="NGN68438.1"/>
    <property type="molecule type" value="Genomic_DNA"/>
</dbReference>
<reference evidence="2 3" key="1">
    <citation type="submission" date="2020-02" db="EMBL/GenBank/DDBJ databases">
        <title>Whole-genome analyses of novel actinobacteria.</title>
        <authorList>
            <person name="Sahin N."/>
        </authorList>
    </citation>
    <scope>NUCLEOTIDE SEQUENCE [LARGE SCALE GENOMIC DNA]</scope>
    <source>
        <strain evidence="2 3">A7024</strain>
    </source>
</reference>
<gene>
    <name evidence="2" type="ORF">G5C51_31645</name>
</gene>
<dbReference type="AlphaFoldDB" id="A0A6G4UAM7"/>
<evidence type="ECO:0000256" key="1">
    <source>
        <dbReference type="SAM" id="MobiDB-lite"/>
    </source>
</evidence>
<organism evidence="2 3">
    <name type="scientific">Streptomyces coryli</name>
    <dbReference type="NCBI Taxonomy" id="1128680"/>
    <lineage>
        <taxon>Bacteria</taxon>
        <taxon>Bacillati</taxon>
        <taxon>Actinomycetota</taxon>
        <taxon>Actinomycetes</taxon>
        <taxon>Kitasatosporales</taxon>
        <taxon>Streptomycetaceae</taxon>
        <taxon>Streptomyces</taxon>
    </lineage>
</organism>
<keyword evidence="3" id="KW-1185">Reference proteome</keyword>
<protein>
    <submittedName>
        <fullName evidence="2">Uncharacterized protein</fullName>
    </submittedName>
</protein>
<accession>A0A6G4UAM7</accession>
<feature type="region of interest" description="Disordered" evidence="1">
    <location>
        <begin position="1"/>
        <end position="36"/>
    </location>
</feature>
<dbReference type="RefSeq" id="WP_165242390.1">
    <property type="nucleotide sequence ID" value="NZ_JAAKZV010000205.1"/>
</dbReference>
<proteinExistence type="predicted"/>
<dbReference type="Proteomes" id="UP000481583">
    <property type="component" value="Unassembled WGS sequence"/>
</dbReference>
<feature type="region of interest" description="Disordered" evidence="1">
    <location>
        <begin position="126"/>
        <end position="147"/>
    </location>
</feature>